<evidence type="ECO:0000256" key="1">
    <source>
        <dbReference type="SAM" id="MobiDB-lite"/>
    </source>
</evidence>
<dbReference type="RefSeq" id="WP_069436019.1">
    <property type="nucleotide sequence ID" value="NZ_LPWG01000002.1"/>
</dbReference>
<dbReference type="Proteomes" id="UP000094501">
    <property type="component" value="Unassembled WGS sequence"/>
</dbReference>
<feature type="compositionally biased region" description="Basic and acidic residues" evidence="1">
    <location>
        <begin position="162"/>
        <end position="176"/>
    </location>
</feature>
<feature type="region of interest" description="Disordered" evidence="1">
    <location>
        <begin position="338"/>
        <end position="365"/>
    </location>
</feature>
<evidence type="ECO:0000313" key="2">
    <source>
        <dbReference type="EMBL" id="ODS01182.1"/>
    </source>
</evidence>
<protein>
    <submittedName>
        <fullName evidence="2">Uncharacterized protein</fullName>
    </submittedName>
</protein>
<feature type="region of interest" description="Disordered" evidence="1">
    <location>
        <begin position="158"/>
        <end position="181"/>
    </location>
</feature>
<accession>A0A1E3W6Q6</accession>
<sequence length="385" mass="41324">MAPLQHLIGKPDPTIDKAWDMTSKFVSTEQREAGQPPRGLGKIPAFKGPKSAQLKQTVAFVFRQSKAVEAALEKKFGAQAGAVFAVSNAGYLAMTLNQIGVPNVNGQLGKMIKAQGPSSGLPRDVWADTVTKTESNAKPEEVAKAWQAGRKTAREFIAGANKKPEKKSEAPPEKKTPKASAAELDLNALYDTEAEKQKANAASAIEQLARKAGKSPEAFVAGRSCSAGCTFSCDWAGVQSRAKEVYLFAWPDSVDDVLECLFINIHKEKFDRALIYAEALLVGNTGAEDVANGEAAVLLGSGRGLGKRDFTLAAEHLARIEGDQRAWAQKLLTATQPFAKPTEKGSKPEKAIAEEKGVKPPEPLRKCDDFDALYYDPGTTPPCEP</sequence>
<comment type="caution">
    <text evidence="2">The sequence shown here is derived from an EMBL/GenBank/DDBJ whole genome shotgun (WGS) entry which is preliminary data.</text>
</comment>
<dbReference type="STRING" id="1774968.AUC68_12495"/>
<organism evidence="2 3">
    <name type="scientific">Methyloceanibacter methanicus</name>
    <dbReference type="NCBI Taxonomy" id="1774968"/>
    <lineage>
        <taxon>Bacteria</taxon>
        <taxon>Pseudomonadati</taxon>
        <taxon>Pseudomonadota</taxon>
        <taxon>Alphaproteobacteria</taxon>
        <taxon>Hyphomicrobiales</taxon>
        <taxon>Hyphomicrobiaceae</taxon>
        <taxon>Methyloceanibacter</taxon>
    </lineage>
</organism>
<dbReference type="EMBL" id="LPWG01000002">
    <property type="protein sequence ID" value="ODS01182.1"/>
    <property type="molecule type" value="Genomic_DNA"/>
</dbReference>
<proteinExistence type="predicted"/>
<dbReference type="AlphaFoldDB" id="A0A1E3W6Q6"/>
<gene>
    <name evidence="2" type="ORF">AUC68_12495</name>
</gene>
<evidence type="ECO:0000313" key="3">
    <source>
        <dbReference type="Proteomes" id="UP000094501"/>
    </source>
</evidence>
<name>A0A1E3W6Q6_9HYPH</name>
<feature type="compositionally biased region" description="Basic and acidic residues" evidence="1">
    <location>
        <begin position="341"/>
        <end position="365"/>
    </location>
</feature>
<keyword evidence="3" id="KW-1185">Reference proteome</keyword>
<reference evidence="2 3" key="1">
    <citation type="journal article" date="2016" name="Environ. Microbiol.">
        <title>New Methyloceanibacter diversity from North Sea sediments includes methanotroph containing solely the soluble methane monooxygenase.</title>
        <authorList>
            <person name="Vekeman B."/>
            <person name="Kerckhof F.M."/>
            <person name="Cremers G."/>
            <person name="de Vos P."/>
            <person name="Vandamme P."/>
            <person name="Boon N."/>
            <person name="Op den Camp H.J."/>
            <person name="Heylen K."/>
        </authorList>
    </citation>
    <scope>NUCLEOTIDE SEQUENCE [LARGE SCALE GENOMIC DNA]</scope>
    <source>
        <strain evidence="2 3">R-67174</strain>
    </source>
</reference>